<feature type="transmembrane region" description="Helical" evidence="1">
    <location>
        <begin position="106"/>
        <end position="127"/>
    </location>
</feature>
<protein>
    <recommendedName>
        <fullName evidence="4">Integral membrane protein</fullName>
    </recommendedName>
</protein>
<keyword evidence="3" id="KW-1185">Reference proteome</keyword>
<keyword evidence="1" id="KW-1133">Transmembrane helix</keyword>
<feature type="transmembrane region" description="Helical" evidence="1">
    <location>
        <begin position="380"/>
        <end position="401"/>
    </location>
</feature>
<evidence type="ECO:0008006" key="4">
    <source>
        <dbReference type="Google" id="ProtNLM"/>
    </source>
</evidence>
<comment type="caution">
    <text evidence="2">The sequence shown here is derived from an EMBL/GenBank/DDBJ whole genome shotgun (WGS) entry which is preliminary data.</text>
</comment>
<gene>
    <name evidence="2" type="ORF">ACH3VR_09330</name>
</gene>
<dbReference type="RefSeq" id="WP_396640511.1">
    <property type="nucleotide sequence ID" value="NZ_JBIQWL010000003.1"/>
</dbReference>
<evidence type="ECO:0000313" key="2">
    <source>
        <dbReference type="EMBL" id="MFH8250550.1"/>
    </source>
</evidence>
<feature type="transmembrane region" description="Helical" evidence="1">
    <location>
        <begin position="541"/>
        <end position="563"/>
    </location>
</feature>
<feature type="transmembrane region" description="Helical" evidence="1">
    <location>
        <begin position="275"/>
        <end position="297"/>
    </location>
</feature>
<accession>A0ABW7Q6T2</accession>
<dbReference type="EMBL" id="JBIQWL010000003">
    <property type="protein sequence ID" value="MFH8250550.1"/>
    <property type="molecule type" value="Genomic_DNA"/>
</dbReference>
<feature type="transmembrane region" description="Helical" evidence="1">
    <location>
        <begin position="309"/>
        <end position="331"/>
    </location>
</feature>
<feature type="transmembrane region" description="Helical" evidence="1">
    <location>
        <begin position="465"/>
        <end position="490"/>
    </location>
</feature>
<keyword evidence="1" id="KW-0472">Membrane</keyword>
<sequence>MARIRISADFDLRARKDKATSSEPKVLELRVHGVNNTTAAALLDVKPEEVEEVIGDKLGSFWRPTEEAVKARTPGERGYVPPYVVREAYSWGGMVRTTPDLGSGGAAGTIPAAIARVLYALLLPFSIANAAQWTRMLDVGQAPVPKRIWIALTAGAARLFSLVLTLMYTVTAATLAFDLGAAQCAVAPDRCGPIQGVMTAFVGWTAGQRIALFALAPVLAVFVLWVVSGISRLRYDVLSGVKGTAQTMGPRPTPALAQAGFWSNRITGALARSHVAAAMALTVLLALHAADGLWTAGSGAAAWADGVRIAALILFVCDVALTAVLPTGSLTAEEDWRQKLTRFLSGLLLVLTAIATAAGLVLVAFAPAGDVPEDTGTGAVFFQLVAWGGLLALTGIVWRLFGGMLRTAWLSAGPFVIMTLALGLAAAISSIVVVGVSQVVQTKPETPAAGEPPAAPVTPLVIPDVYSAIGATILLAALVTAVIVGVLLIWPRNLTKRASAWGQAAKPDDLQIPDGGVLPPSAAAMFARIRAKRTSAARRHLAEPIVGILSVLLALALAAGLQWTRMTDGNELWEVTKVPWLDTDASSQAIQTFVGIAAPVLGWIGVGLVALLVSGAATGGQRPLGTVWDIACYLPRTGHPFGPPCYAERAVPEIAGRLFDWLEGDTTRRAVLSAHSMGAVLAVSSLGLLASQSTTDGLLSRISLLTFGVQLRAYFGRMLPDLLGPEVLGTTPSRPPGFGSDPWKGDFTAQDRPAPSPARVIDSLQGAILIGTGVRWINLWRLTDFLGFPAMSTARTAVFRGAKGAESVWVNKVDRFAEELDLSGYMVEVGTHGEYYRVPAYAKALEELVLSSSAVGAKK</sequence>
<feature type="transmembrane region" description="Helical" evidence="1">
    <location>
        <begin position="413"/>
        <end position="436"/>
    </location>
</feature>
<proteinExistence type="predicted"/>
<keyword evidence="1" id="KW-0812">Transmembrane</keyword>
<evidence type="ECO:0000256" key="1">
    <source>
        <dbReference type="SAM" id="Phobius"/>
    </source>
</evidence>
<organism evidence="2 3">
    <name type="scientific">Microbacterium alkaliflavum</name>
    <dbReference type="NCBI Taxonomy" id="3248839"/>
    <lineage>
        <taxon>Bacteria</taxon>
        <taxon>Bacillati</taxon>
        <taxon>Actinomycetota</taxon>
        <taxon>Actinomycetes</taxon>
        <taxon>Micrococcales</taxon>
        <taxon>Microbacteriaceae</taxon>
        <taxon>Microbacterium</taxon>
    </lineage>
</organism>
<dbReference type="Proteomes" id="UP001610861">
    <property type="component" value="Unassembled WGS sequence"/>
</dbReference>
<evidence type="ECO:0000313" key="3">
    <source>
        <dbReference type="Proteomes" id="UP001610861"/>
    </source>
</evidence>
<reference evidence="2 3" key="1">
    <citation type="submission" date="2024-09" db="EMBL/GenBank/DDBJ databases">
        <authorList>
            <person name="Pan X."/>
        </authorList>
    </citation>
    <scope>NUCLEOTIDE SEQUENCE [LARGE SCALE GENOMIC DNA]</scope>
    <source>
        <strain evidence="2 3">B2969</strain>
    </source>
</reference>
<feature type="transmembrane region" description="Helical" evidence="1">
    <location>
        <begin position="148"/>
        <end position="170"/>
    </location>
</feature>
<feature type="transmembrane region" description="Helical" evidence="1">
    <location>
        <begin position="210"/>
        <end position="230"/>
    </location>
</feature>
<feature type="transmembrane region" description="Helical" evidence="1">
    <location>
        <begin position="589"/>
        <end position="613"/>
    </location>
</feature>
<name>A0ABW7Q6T2_9MICO</name>
<feature type="transmembrane region" description="Helical" evidence="1">
    <location>
        <begin position="343"/>
        <end position="368"/>
    </location>
</feature>